<dbReference type="InterPro" id="IPR036779">
    <property type="entry name" value="LysM_dom_sf"/>
</dbReference>
<organism evidence="5 6">
    <name type="scientific">Sporosarcina luteola</name>
    <dbReference type="NCBI Taxonomy" id="582850"/>
    <lineage>
        <taxon>Bacteria</taxon>
        <taxon>Bacillati</taxon>
        <taxon>Bacillota</taxon>
        <taxon>Bacilli</taxon>
        <taxon>Bacillales</taxon>
        <taxon>Caryophanaceae</taxon>
        <taxon>Sporosarcina</taxon>
    </lineage>
</organism>
<dbReference type="SUPFAM" id="SSF51445">
    <property type="entry name" value="(Trans)glycosidases"/>
    <property type="match status" value="1"/>
</dbReference>
<feature type="domain" description="LysM" evidence="3">
    <location>
        <begin position="4"/>
        <end position="48"/>
    </location>
</feature>
<evidence type="ECO:0000256" key="1">
    <source>
        <dbReference type="ARBA" id="ARBA00022801"/>
    </source>
</evidence>
<dbReference type="GO" id="GO:0008061">
    <property type="term" value="F:chitin binding"/>
    <property type="evidence" value="ECO:0007669"/>
    <property type="project" value="InterPro"/>
</dbReference>
<evidence type="ECO:0000259" key="4">
    <source>
        <dbReference type="PROSITE" id="PS51910"/>
    </source>
</evidence>
<dbReference type="GO" id="GO:0070492">
    <property type="term" value="F:oligosaccharide binding"/>
    <property type="evidence" value="ECO:0007669"/>
    <property type="project" value="TreeGrafter"/>
</dbReference>
<dbReference type="AlphaFoldDB" id="A0A511Z9D5"/>
<dbReference type="Gene3D" id="3.20.20.80">
    <property type="entry name" value="Glycosidases"/>
    <property type="match status" value="1"/>
</dbReference>
<comment type="caution">
    <text evidence="5">The sequence shown here is derived from an EMBL/GenBank/DDBJ whole genome shotgun (WGS) entry which is preliminary data.</text>
</comment>
<dbReference type="EMBL" id="BJYL01000032">
    <property type="protein sequence ID" value="GEN84070.1"/>
    <property type="molecule type" value="Genomic_DNA"/>
</dbReference>
<dbReference type="Gene3D" id="3.10.50.10">
    <property type="match status" value="1"/>
</dbReference>
<keyword evidence="6" id="KW-1185">Reference proteome</keyword>
<dbReference type="SMART" id="SM00636">
    <property type="entry name" value="Glyco_18"/>
    <property type="match status" value="1"/>
</dbReference>
<evidence type="ECO:0000256" key="2">
    <source>
        <dbReference type="ARBA" id="ARBA00023295"/>
    </source>
</evidence>
<sequence>MNLQIHVVQQGQSLYGIGQAYGIPYEQIAQANELQDPSRIVVGQALVIPITGSYHWVQPGQSLYVISRLYGTTVDELARINGISPNSILYVGQRLYIPQRTKSVIDVLLYVEPREATMEATVAEVRRRVGDLTYLAMFSYEPQRDGTLKPPPIDDIPEIAAQAGVLNAMVVSNLENFAFSADLANVLFTDKTAQNRLFENIIQTASRIGYSDIHFDFEFLRPADREMYNDFLRNARARFHPSGLTLSAALPPKTSADVTGLYGGIDYKTVGEICDFVTLMTYEWGYSFSEPQAVSPLNQVRRVVEFAVSQIPRDKIFLGQNLYGYDWTYPYPPETGVAAKALSPQQAVNLAISRNANIQFDTTAQAPFFLYWDDEGVRHDVWFEDARSIQAKFNLIKEFDLRGIMYWKLGLAFPQNWLLLHDNFTIRKR</sequence>
<feature type="domain" description="GH18" evidence="4">
    <location>
        <begin position="105"/>
        <end position="429"/>
    </location>
</feature>
<dbReference type="GO" id="GO:0012505">
    <property type="term" value="C:endomembrane system"/>
    <property type="evidence" value="ECO:0007669"/>
    <property type="project" value="TreeGrafter"/>
</dbReference>
<dbReference type="GO" id="GO:0016798">
    <property type="term" value="F:hydrolase activity, acting on glycosyl bonds"/>
    <property type="evidence" value="ECO:0007669"/>
    <property type="project" value="UniProtKB-KW"/>
</dbReference>
<dbReference type="Pfam" id="PF01476">
    <property type="entry name" value="LysM"/>
    <property type="match status" value="2"/>
</dbReference>
<reference evidence="5 6" key="1">
    <citation type="submission" date="2019-07" db="EMBL/GenBank/DDBJ databases">
        <title>Whole genome shotgun sequence of Sporosarcina luteola NBRC 105378.</title>
        <authorList>
            <person name="Hosoyama A."/>
            <person name="Uohara A."/>
            <person name="Ohji S."/>
            <person name="Ichikawa N."/>
        </authorList>
    </citation>
    <scope>NUCLEOTIDE SEQUENCE [LARGE SCALE GENOMIC DNA]</scope>
    <source>
        <strain evidence="5 6">NBRC 105378</strain>
    </source>
</reference>
<dbReference type="Gene3D" id="3.10.350.10">
    <property type="entry name" value="LysM domain"/>
    <property type="match status" value="2"/>
</dbReference>
<dbReference type="PANTHER" id="PTHR46066">
    <property type="entry name" value="CHITINASE DOMAIN-CONTAINING PROTEIN 1 FAMILY MEMBER"/>
    <property type="match status" value="1"/>
</dbReference>
<dbReference type="InterPro" id="IPR029070">
    <property type="entry name" value="Chitinase_insertion_sf"/>
</dbReference>
<dbReference type="CDD" id="cd00118">
    <property type="entry name" value="LysM"/>
    <property type="match status" value="2"/>
</dbReference>
<dbReference type="PANTHER" id="PTHR46066:SF2">
    <property type="entry name" value="CHITINASE DOMAIN-CONTAINING PROTEIN 1"/>
    <property type="match status" value="1"/>
</dbReference>
<dbReference type="SMART" id="SM00257">
    <property type="entry name" value="LysM"/>
    <property type="match status" value="2"/>
</dbReference>
<feature type="domain" description="LysM" evidence="3">
    <location>
        <begin position="53"/>
        <end position="97"/>
    </location>
</feature>
<dbReference type="InterPro" id="IPR001223">
    <property type="entry name" value="Glyco_hydro18_cat"/>
</dbReference>
<dbReference type="Proteomes" id="UP000321901">
    <property type="component" value="Unassembled WGS sequence"/>
</dbReference>
<accession>A0A511Z9D5</accession>
<evidence type="ECO:0000313" key="5">
    <source>
        <dbReference type="EMBL" id="GEN84070.1"/>
    </source>
</evidence>
<protein>
    <submittedName>
        <fullName evidence="5">Spore germination protein YaaH</fullName>
    </submittedName>
</protein>
<evidence type="ECO:0000313" key="6">
    <source>
        <dbReference type="Proteomes" id="UP000321901"/>
    </source>
</evidence>
<name>A0A511Z9D5_9BACL</name>
<keyword evidence="1" id="KW-0378">Hydrolase</keyword>
<dbReference type="CDD" id="cd02874">
    <property type="entry name" value="GH18_CFLE_spore_hydrolase"/>
    <property type="match status" value="1"/>
</dbReference>
<dbReference type="PROSITE" id="PS51910">
    <property type="entry name" value="GH18_2"/>
    <property type="match status" value="1"/>
</dbReference>
<dbReference type="PROSITE" id="PS51782">
    <property type="entry name" value="LYSM"/>
    <property type="match status" value="2"/>
</dbReference>
<proteinExistence type="predicted"/>
<dbReference type="Pfam" id="PF00704">
    <property type="entry name" value="Glyco_hydro_18"/>
    <property type="match status" value="1"/>
</dbReference>
<dbReference type="InterPro" id="IPR017853">
    <property type="entry name" value="GH"/>
</dbReference>
<dbReference type="GO" id="GO:0005975">
    <property type="term" value="P:carbohydrate metabolic process"/>
    <property type="evidence" value="ECO:0007669"/>
    <property type="project" value="InterPro"/>
</dbReference>
<dbReference type="InterPro" id="IPR041704">
    <property type="entry name" value="CFLE_GH18"/>
</dbReference>
<dbReference type="SUPFAM" id="SSF54106">
    <property type="entry name" value="LysM domain"/>
    <property type="match status" value="2"/>
</dbReference>
<dbReference type="InterPro" id="IPR018392">
    <property type="entry name" value="LysM"/>
</dbReference>
<keyword evidence="2" id="KW-0326">Glycosidase</keyword>
<dbReference type="InterPro" id="IPR011583">
    <property type="entry name" value="Chitinase_II/V-like_cat"/>
</dbReference>
<gene>
    <name evidence="5" type="primary">yaaH</name>
    <name evidence="5" type="ORF">SLU01_23820</name>
</gene>
<evidence type="ECO:0000259" key="3">
    <source>
        <dbReference type="PROSITE" id="PS51782"/>
    </source>
</evidence>